<dbReference type="SUPFAM" id="SSF81383">
    <property type="entry name" value="F-box domain"/>
    <property type="match status" value="1"/>
</dbReference>
<evidence type="ECO:0000313" key="3">
    <source>
        <dbReference type="Proteomes" id="UP001054945"/>
    </source>
</evidence>
<proteinExistence type="predicted"/>
<dbReference type="Gene3D" id="3.80.10.10">
    <property type="entry name" value="Ribonuclease Inhibitor"/>
    <property type="match status" value="1"/>
</dbReference>
<feature type="domain" description="F-box" evidence="1">
    <location>
        <begin position="20"/>
        <end position="46"/>
    </location>
</feature>
<dbReference type="AlphaFoldDB" id="A0AAV4Y9V5"/>
<protein>
    <recommendedName>
        <fullName evidence="1">F-box domain-containing protein</fullName>
    </recommendedName>
</protein>
<organism evidence="2 3">
    <name type="scientific">Caerostris extrusa</name>
    <name type="common">Bark spider</name>
    <name type="synonym">Caerostris bankana</name>
    <dbReference type="NCBI Taxonomy" id="172846"/>
    <lineage>
        <taxon>Eukaryota</taxon>
        <taxon>Metazoa</taxon>
        <taxon>Ecdysozoa</taxon>
        <taxon>Arthropoda</taxon>
        <taxon>Chelicerata</taxon>
        <taxon>Arachnida</taxon>
        <taxon>Araneae</taxon>
        <taxon>Araneomorphae</taxon>
        <taxon>Entelegynae</taxon>
        <taxon>Araneoidea</taxon>
        <taxon>Araneidae</taxon>
        <taxon>Caerostris</taxon>
    </lineage>
</organism>
<evidence type="ECO:0000259" key="1">
    <source>
        <dbReference type="PROSITE" id="PS50181"/>
    </source>
</evidence>
<dbReference type="EMBL" id="BPLR01018848">
    <property type="protein sequence ID" value="GIZ02736.1"/>
    <property type="molecule type" value="Genomic_DNA"/>
</dbReference>
<dbReference type="Pfam" id="PF00646">
    <property type="entry name" value="F-box"/>
    <property type="match status" value="1"/>
</dbReference>
<dbReference type="PROSITE" id="PS50181">
    <property type="entry name" value="FBOX"/>
    <property type="match status" value="1"/>
</dbReference>
<evidence type="ECO:0000313" key="2">
    <source>
        <dbReference type="EMBL" id="GIZ02736.1"/>
    </source>
</evidence>
<dbReference type="InterPro" id="IPR032675">
    <property type="entry name" value="LRR_dom_sf"/>
</dbReference>
<accession>A0AAV4Y9V5</accession>
<reference evidence="2 3" key="1">
    <citation type="submission" date="2021-06" db="EMBL/GenBank/DDBJ databases">
        <title>Caerostris extrusa draft genome.</title>
        <authorList>
            <person name="Kono N."/>
            <person name="Arakawa K."/>
        </authorList>
    </citation>
    <scope>NUCLEOTIDE SEQUENCE [LARGE SCALE GENOMIC DNA]</scope>
</reference>
<sequence>MQKVNHNTSDLIQESNIESELRLCILPNEILREIFSYLDPETLLTMKNLGIQRFTDLSQYVKCANFSSCCAISEEDVSSFFTKDRTRRIVHINLDYVFRVKDLTLEKCISKCKNLTTLSIMECGLSYQNIFCIFENCPQLKELYWTLSATERRRRKISPNLKIFQNIKKLYIHVTEFRYSDLEILGIVMRHCLCAEDVCINCTPYFSKTVLNCASKQIYTAKVLLKDREQPINIVMKTLFTDHIKIERSLEQRLSDLYSLHSFRHPLEGQDLTLFIKSDSYLQFVTQEEDFAKLPSLPNNSIESLIVILTSSKELFYSHMER</sequence>
<keyword evidence="3" id="KW-1185">Reference proteome</keyword>
<comment type="caution">
    <text evidence="2">The sequence shown here is derived from an EMBL/GenBank/DDBJ whole genome shotgun (WGS) entry which is preliminary data.</text>
</comment>
<dbReference type="InterPro" id="IPR001810">
    <property type="entry name" value="F-box_dom"/>
</dbReference>
<gene>
    <name evidence="2" type="primary">AVEN_31936_1</name>
    <name evidence="2" type="ORF">CEXT_511121</name>
</gene>
<dbReference type="Proteomes" id="UP001054945">
    <property type="component" value="Unassembled WGS sequence"/>
</dbReference>
<name>A0AAV4Y9V5_CAEEX</name>
<dbReference type="InterPro" id="IPR036047">
    <property type="entry name" value="F-box-like_dom_sf"/>
</dbReference>
<dbReference type="SUPFAM" id="SSF52047">
    <property type="entry name" value="RNI-like"/>
    <property type="match status" value="1"/>
</dbReference>